<dbReference type="InterPro" id="IPR002934">
    <property type="entry name" value="Polymerase_NTP_transf_dom"/>
</dbReference>
<dbReference type="EMBL" id="CP000804">
    <property type="protein sequence ID" value="ABU57811.1"/>
    <property type="molecule type" value="Genomic_DNA"/>
</dbReference>
<feature type="domain" description="Polymerase nucleotidyl transferase" evidence="1">
    <location>
        <begin position="39"/>
        <end position="109"/>
    </location>
</feature>
<dbReference type="STRING" id="383372.Rcas_1719"/>
<organism evidence="2 3">
    <name type="scientific">Roseiflexus castenholzii (strain DSM 13941 / HLO8)</name>
    <dbReference type="NCBI Taxonomy" id="383372"/>
    <lineage>
        <taxon>Bacteria</taxon>
        <taxon>Bacillati</taxon>
        <taxon>Chloroflexota</taxon>
        <taxon>Chloroflexia</taxon>
        <taxon>Chloroflexales</taxon>
        <taxon>Roseiflexineae</taxon>
        <taxon>Roseiflexaceae</taxon>
        <taxon>Roseiflexus</taxon>
    </lineage>
</organism>
<sequence length="125" mass="13475">MADADGPGAGAPLRVPQGMTPEQFRSFASAVRNGAGHLGSDIRVQGSRTAGTARPDSDIDIAIRVSPERFNQLIRERFGTPNPGSAKEHTMLHALEERFGYPVDISVIREGGPFDRGPWVPLPNE</sequence>
<reference evidence="2 3" key="1">
    <citation type="submission" date="2007-08" db="EMBL/GenBank/DDBJ databases">
        <title>Complete sequence of Roseiflexus castenholzii DSM 13941.</title>
        <authorList>
            <consortium name="US DOE Joint Genome Institute"/>
            <person name="Copeland A."/>
            <person name="Lucas S."/>
            <person name="Lapidus A."/>
            <person name="Barry K."/>
            <person name="Glavina del Rio T."/>
            <person name="Dalin E."/>
            <person name="Tice H."/>
            <person name="Pitluck S."/>
            <person name="Thompson L.S."/>
            <person name="Brettin T."/>
            <person name="Bruce D."/>
            <person name="Detter J.C."/>
            <person name="Han C."/>
            <person name="Tapia R."/>
            <person name="Schmutz J."/>
            <person name="Larimer F."/>
            <person name="Land M."/>
            <person name="Hauser L."/>
            <person name="Kyrpides N."/>
            <person name="Mikhailova N."/>
            <person name="Bryant D.A."/>
            <person name="Hanada S."/>
            <person name="Tsukatani Y."/>
            <person name="Richardson P."/>
        </authorList>
    </citation>
    <scope>NUCLEOTIDE SEQUENCE [LARGE SCALE GENOMIC DNA]</scope>
    <source>
        <strain evidence="3">DSM 13941 / HLO8</strain>
    </source>
</reference>
<dbReference type="CDD" id="cd05403">
    <property type="entry name" value="NT_KNTase_like"/>
    <property type="match status" value="1"/>
</dbReference>
<protein>
    <recommendedName>
        <fullName evidence="1">Polymerase nucleotidyl transferase domain-containing protein</fullName>
    </recommendedName>
</protein>
<accession>A7NJZ1</accession>
<dbReference type="OrthoDB" id="4981820at2"/>
<dbReference type="InterPro" id="IPR043519">
    <property type="entry name" value="NT_sf"/>
</dbReference>
<dbReference type="Gene3D" id="3.30.460.10">
    <property type="entry name" value="Beta Polymerase, domain 2"/>
    <property type="match status" value="1"/>
</dbReference>
<keyword evidence="3" id="KW-1185">Reference proteome</keyword>
<gene>
    <name evidence="2" type="ordered locus">Rcas_1719</name>
</gene>
<dbReference type="AlphaFoldDB" id="A7NJZ1"/>
<evidence type="ECO:0000313" key="2">
    <source>
        <dbReference type="EMBL" id="ABU57811.1"/>
    </source>
</evidence>
<dbReference type="Pfam" id="PF01909">
    <property type="entry name" value="NTP_transf_2"/>
    <property type="match status" value="1"/>
</dbReference>
<dbReference type="SUPFAM" id="SSF81301">
    <property type="entry name" value="Nucleotidyltransferase"/>
    <property type="match status" value="1"/>
</dbReference>
<name>A7NJZ1_ROSCS</name>
<dbReference type="GO" id="GO:0016779">
    <property type="term" value="F:nucleotidyltransferase activity"/>
    <property type="evidence" value="ECO:0007669"/>
    <property type="project" value="InterPro"/>
</dbReference>
<evidence type="ECO:0000259" key="1">
    <source>
        <dbReference type="Pfam" id="PF01909"/>
    </source>
</evidence>
<dbReference type="Proteomes" id="UP000000263">
    <property type="component" value="Chromosome"/>
</dbReference>
<dbReference type="KEGG" id="rca:Rcas_1719"/>
<dbReference type="eggNOG" id="COG2268">
    <property type="taxonomic scope" value="Bacteria"/>
</dbReference>
<dbReference type="HOGENOM" id="CLU_1991004_0_0_0"/>
<proteinExistence type="predicted"/>
<evidence type="ECO:0000313" key="3">
    <source>
        <dbReference type="Proteomes" id="UP000000263"/>
    </source>
</evidence>